<dbReference type="GO" id="GO:0003756">
    <property type="term" value="F:protein disulfide isomerase activity"/>
    <property type="evidence" value="ECO:0007669"/>
    <property type="project" value="TreeGrafter"/>
</dbReference>
<organism evidence="6 7">
    <name type="scientific">Phaeodactylum tricornutum (strain CCAP 1055/1)</name>
    <dbReference type="NCBI Taxonomy" id="556484"/>
    <lineage>
        <taxon>Eukaryota</taxon>
        <taxon>Sar</taxon>
        <taxon>Stramenopiles</taxon>
        <taxon>Ochrophyta</taxon>
        <taxon>Bacillariophyta</taxon>
        <taxon>Bacillariophyceae</taxon>
        <taxon>Bacillariophycidae</taxon>
        <taxon>Naviculales</taxon>
        <taxon>Phaeodactylaceae</taxon>
        <taxon>Phaeodactylum</taxon>
    </lineage>
</organism>
<dbReference type="PANTHER" id="PTHR45672:SF3">
    <property type="entry name" value="THIOREDOXIN DOMAIN-CONTAINING PROTEIN 5"/>
    <property type="match status" value="1"/>
</dbReference>
<dbReference type="InterPro" id="IPR051063">
    <property type="entry name" value="PDI"/>
</dbReference>
<keyword evidence="2 4" id="KW-0732">Signal</keyword>
<dbReference type="PROSITE" id="PS00194">
    <property type="entry name" value="THIOREDOXIN_1"/>
    <property type="match status" value="1"/>
</dbReference>
<dbReference type="Pfam" id="PF00085">
    <property type="entry name" value="Thioredoxin"/>
    <property type="match status" value="1"/>
</dbReference>
<keyword evidence="3" id="KW-0175">Coiled coil</keyword>
<dbReference type="PaxDb" id="2850-Phatr42566"/>
<name>B7FNS4_PHATC</name>
<dbReference type="InterPro" id="IPR013766">
    <property type="entry name" value="Thioredoxin_domain"/>
</dbReference>
<dbReference type="GO" id="GO:0006457">
    <property type="term" value="P:protein folding"/>
    <property type="evidence" value="ECO:0007669"/>
    <property type="project" value="TreeGrafter"/>
</dbReference>
<accession>B7FNS4</accession>
<evidence type="ECO:0000259" key="5">
    <source>
        <dbReference type="PROSITE" id="PS51352"/>
    </source>
</evidence>
<evidence type="ECO:0000256" key="4">
    <source>
        <dbReference type="SAM" id="SignalP"/>
    </source>
</evidence>
<feature type="signal peptide" evidence="4">
    <location>
        <begin position="1"/>
        <end position="17"/>
    </location>
</feature>
<reference evidence="6 7" key="1">
    <citation type="journal article" date="2008" name="Nature">
        <title>The Phaeodactylum genome reveals the evolutionary history of diatom genomes.</title>
        <authorList>
            <person name="Bowler C."/>
            <person name="Allen A.E."/>
            <person name="Badger J.H."/>
            <person name="Grimwood J."/>
            <person name="Jabbari K."/>
            <person name="Kuo A."/>
            <person name="Maheswari U."/>
            <person name="Martens C."/>
            <person name="Maumus F."/>
            <person name="Otillar R.P."/>
            <person name="Rayko E."/>
            <person name="Salamov A."/>
            <person name="Vandepoele K."/>
            <person name="Beszteri B."/>
            <person name="Gruber A."/>
            <person name="Heijde M."/>
            <person name="Katinka M."/>
            <person name="Mock T."/>
            <person name="Valentin K."/>
            <person name="Verret F."/>
            <person name="Berges J.A."/>
            <person name="Brownlee C."/>
            <person name="Cadoret J.P."/>
            <person name="Chiovitti A."/>
            <person name="Choi C.J."/>
            <person name="Coesel S."/>
            <person name="De Martino A."/>
            <person name="Detter J.C."/>
            <person name="Durkin C."/>
            <person name="Falciatore A."/>
            <person name="Fournet J."/>
            <person name="Haruta M."/>
            <person name="Huysman M.J."/>
            <person name="Jenkins B.D."/>
            <person name="Jiroutova K."/>
            <person name="Jorgensen R.E."/>
            <person name="Joubert Y."/>
            <person name="Kaplan A."/>
            <person name="Kroger N."/>
            <person name="Kroth P.G."/>
            <person name="La Roche J."/>
            <person name="Lindquist E."/>
            <person name="Lommer M."/>
            <person name="Martin-Jezequel V."/>
            <person name="Lopez P.J."/>
            <person name="Lucas S."/>
            <person name="Mangogna M."/>
            <person name="McGinnis K."/>
            <person name="Medlin L.K."/>
            <person name="Montsant A."/>
            <person name="Oudot-Le Secq M.P."/>
            <person name="Napoli C."/>
            <person name="Obornik M."/>
            <person name="Parker M.S."/>
            <person name="Petit J.L."/>
            <person name="Porcel B.M."/>
            <person name="Poulsen N."/>
            <person name="Robison M."/>
            <person name="Rychlewski L."/>
            <person name="Rynearson T.A."/>
            <person name="Schmutz J."/>
            <person name="Shapiro H."/>
            <person name="Siaut M."/>
            <person name="Stanley M."/>
            <person name="Sussman M.R."/>
            <person name="Taylor A.R."/>
            <person name="Vardi A."/>
            <person name="von Dassow P."/>
            <person name="Vyverman W."/>
            <person name="Willis A."/>
            <person name="Wyrwicz L.S."/>
            <person name="Rokhsar D.S."/>
            <person name="Weissenbach J."/>
            <person name="Armbrust E.V."/>
            <person name="Green B.R."/>
            <person name="Van de Peer Y."/>
            <person name="Grigoriev I.V."/>
        </authorList>
    </citation>
    <scope>NUCLEOTIDE SEQUENCE [LARGE SCALE GENOMIC DNA]</scope>
    <source>
        <strain evidence="6 7">CCAP 1055/1</strain>
    </source>
</reference>
<dbReference type="GeneID" id="7196266"/>
<dbReference type="HOGENOM" id="CLU_090389_4_0_1"/>
<dbReference type="PRINTS" id="PR00421">
    <property type="entry name" value="THIOREDOXIN"/>
</dbReference>
<dbReference type="KEGG" id="pti:PHATRDRAFT_42566"/>
<dbReference type="FunCoup" id="B7FNS4">
    <property type="interactions" value="52"/>
</dbReference>
<dbReference type="eggNOG" id="KOG0190">
    <property type="taxonomic scope" value="Eukaryota"/>
</dbReference>
<dbReference type="InterPro" id="IPR017937">
    <property type="entry name" value="Thioredoxin_CS"/>
</dbReference>
<dbReference type="GO" id="GO:0005783">
    <property type="term" value="C:endoplasmic reticulum"/>
    <property type="evidence" value="ECO:0007669"/>
    <property type="project" value="TreeGrafter"/>
</dbReference>
<evidence type="ECO:0000256" key="2">
    <source>
        <dbReference type="ARBA" id="ARBA00022729"/>
    </source>
</evidence>
<dbReference type="InterPro" id="IPR036249">
    <property type="entry name" value="Thioredoxin-like_sf"/>
</dbReference>
<evidence type="ECO:0000256" key="1">
    <source>
        <dbReference type="ARBA" id="ARBA00006347"/>
    </source>
</evidence>
<dbReference type="Gene3D" id="3.40.30.10">
    <property type="entry name" value="Glutaredoxin"/>
    <property type="match status" value="1"/>
</dbReference>
<dbReference type="CDD" id="cd02961">
    <property type="entry name" value="PDI_a_family"/>
    <property type="match status" value="1"/>
</dbReference>
<dbReference type="EMBL" id="CM000605">
    <property type="protein sequence ID" value="EEC51049.1"/>
    <property type="molecule type" value="Genomic_DNA"/>
</dbReference>
<feature type="domain" description="Thioredoxin" evidence="5">
    <location>
        <begin position="9"/>
        <end position="124"/>
    </location>
</feature>
<dbReference type="RefSeq" id="XP_002176586.1">
    <property type="nucleotide sequence ID" value="XM_002176550.1"/>
</dbReference>
<dbReference type="Proteomes" id="UP000000759">
    <property type="component" value="Chromosome 1"/>
</dbReference>
<dbReference type="STRING" id="556484.B7FNS4"/>
<proteinExistence type="inferred from homology"/>
<evidence type="ECO:0000313" key="6">
    <source>
        <dbReference type="EMBL" id="EEC51049.1"/>
    </source>
</evidence>
<sequence>MKFTAAITLAFAASVSAYDVPSLTPDNYESVTEGKTVFIKFFAPWCGHCKKMAPDWEKLAEEWDGHAVGLIAEVDCTTEGKPLCDANGVRGFPTLKYGDPAGLEDYQGSRSFDDLATFAKENLKPVCSPANLDLCDDEKKKQIEDYMALSDDDLESKIKAEEEKLEAAEAEFKEAVTKLQADYQKLSEDKDEKIAAVKNSGLGLLKSVKASKSKTAKEEL</sequence>
<gene>
    <name evidence="6" type="ORF">PHATRDRAFT_42566</name>
</gene>
<dbReference type="PROSITE" id="PS51352">
    <property type="entry name" value="THIOREDOXIN_2"/>
    <property type="match status" value="1"/>
</dbReference>
<dbReference type="OrthoDB" id="72053at2759"/>
<feature type="chain" id="PRO_5002854827" description="Thioredoxin domain-containing protein" evidence="4">
    <location>
        <begin position="18"/>
        <end position="220"/>
    </location>
</feature>
<comment type="similarity">
    <text evidence="1">Belongs to the protein disulfide isomerase family.</text>
</comment>
<protein>
    <recommendedName>
        <fullName evidence="5">Thioredoxin domain-containing protein</fullName>
    </recommendedName>
</protein>
<evidence type="ECO:0000313" key="7">
    <source>
        <dbReference type="Proteomes" id="UP000000759"/>
    </source>
</evidence>
<dbReference type="InParanoid" id="B7FNS4"/>
<dbReference type="AlphaFoldDB" id="B7FNS4"/>
<feature type="coiled-coil region" evidence="3">
    <location>
        <begin position="151"/>
        <end position="196"/>
    </location>
</feature>
<dbReference type="OMA" id="DENWATE"/>
<dbReference type="SUPFAM" id="SSF52833">
    <property type="entry name" value="Thioredoxin-like"/>
    <property type="match status" value="1"/>
</dbReference>
<dbReference type="PANTHER" id="PTHR45672">
    <property type="entry name" value="PROTEIN DISULFIDE-ISOMERASE C17H9.14C-RELATED"/>
    <property type="match status" value="1"/>
</dbReference>
<keyword evidence="7" id="KW-1185">Reference proteome</keyword>
<reference evidence="7" key="2">
    <citation type="submission" date="2008-08" db="EMBL/GenBank/DDBJ databases">
        <authorList>
            <consortium name="Diatom Consortium"/>
            <person name="Grigoriev I."/>
            <person name="Grimwood J."/>
            <person name="Kuo A."/>
            <person name="Otillar R.P."/>
            <person name="Salamov A."/>
            <person name="Detter J.C."/>
            <person name="Lindquist E."/>
            <person name="Shapiro H."/>
            <person name="Lucas S."/>
            <person name="Glavina del Rio T."/>
            <person name="Pitluck S."/>
            <person name="Rokhsar D."/>
            <person name="Bowler C."/>
        </authorList>
    </citation>
    <scope>GENOME REANNOTATION</scope>
    <source>
        <strain evidence="7">CCAP 1055/1</strain>
    </source>
</reference>
<evidence type="ECO:0000256" key="3">
    <source>
        <dbReference type="SAM" id="Coils"/>
    </source>
</evidence>